<evidence type="ECO:0000256" key="2">
    <source>
        <dbReference type="ARBA" id="ARBA00005814"/>
    </source>
</evidence>
<sequence>MDSYDSAKVTDSIEMTSQFSQLFWKNLSVTVPAEDDDCSRERWCKFLRKKPVKTLNILKEDVGLKHPGIGTFTLAFLFISNSASLVIKYPGMQRLVTCSLYWDRGMQNTIQSIYLRDYSMLNSRVMDVQICFSSGAGKTTFLATLARRLELTSGAVKIDGHDVSRETMTAISSYISQFDVLPSTLTPREHMSFMCALKIGSSYSVLQRKSLGEEFLRDLGLYKCIDVAISKLSGGERKRLSLAVELVTRPKIFFLDEPTTGKNLDLRESRS</sequence>
<evidence type="ECO:0000313" key="9">
    <source>
        <dbReference type="Proteomes" id="UP000310200"/>
    </source>
</evidence>
<dbReference type="STRING" id="300112.A0A4V3SB88"/>
<evidence type="ECO:0000256" key="1">
    <source>
        <dbReference type="ARBA" id="ARBA00004141"/>
    </source>
</evidence>
<comment type="similarity">
    <text evidence="2">Belongs to the ABC transporter superfamily. ABCG family. Eye pigment precursor importer (TC 3.A.1.204) subfamily.</text>
</comment>
<evidence type="ECO:0000256" key="3">
    <source>
        <dbReference type="ARBA" id="ARBA00022448"/>
    </source>
</evidence>
<proteinExistence type="inferred from homology"/>
<keyword evidence="6" id="KW-0472">Membrane</keyword>
<keyword evidence="9" id="KW-1185">Reference proteome</keyword>
<name>A0A4V3SB88_9HYME</name>
<comment type="subcellular location">
    <subcellularLocation>
        <location evidence="1">Membrane</location>
        <topology evidence="1">Multi-pass membrane protein</topology>
    </subcellularLocation>
</comment>
<organism evidence="8 9">
    <name type="scientific">Temnothorax longispinosus</name>
    <dbReference type="NCBI Taxonomy" id="300112"/>
    <lineage>
        <taxon>Eukaryota</taxon>
        <taxon>Metazoa</taxon>
        <taxon>Ecdysozoa</taxon>
        <taxon>Arthropoda</taxon>
        <taxon>Hexapoda</taxon>
        <taxon>Insecta</taxon>
        <taxon>Pterygota</taxon>
        <taxon>Neoptera</taxon>
        <taxon>Endopterygota</taxon>
        <taxon>Hymenoptera</taxon>
        <taxon>Apocrita</taxon>
        <taxon>Aculeata</taxon>
        <taxon>Formicoidea</taxon>
        <taxon>Formicidae</taxon>
        <taxon>Myrmicinae</taxon>
        <taxon>Temnothorax</taxon>
    </lineage>
</organism>
<dbReference type="Gene3D" id="3.40.50.300">
    <property type="entry name" value="P-loop containing nucleotide triphosphate hydrolases"/>
    <property type="match status" value="1"/>
</dbReference>
<evidence type="ECO:0000313" key="8">
    <source>
        <dbReference type="EMBL" id="TGZ51974.1"/>
    </source>
</evidence>
<keyword evidence="3" id="KW-0813">Transport</keyword>
<protein>
    <submittedName>
        <fullName evidence="8">Protein scarlet</fullName>
    </submittedName>
</protein>
<evidence type="ECO:0000256" key="4">
    <source>
        <dbReference type="ARBA" id="ARBA00022692"/>
    </source>
</evidence>
<dbReference type="GO" id="GO:0005524">
    <property type="term" value="F:ATP binding"/>
    <property type="evidence" value="ECO:0007669"/>
    <property type="project" value="InterPro"/>
</dbReference>
<reference evidence="8 9" key="1">
    <citation type="journal article" date="2019" name="Philos. Trans. R. Soc. Lond., B, Biol. Sci.">
        <title>Ant behaviour and brain gene expression of defending hosts depend on the ecological success of the intruding social parasite.</title>
        <authorList>
            <person name="Kaur R."/>
            <person name="Stoldt M."/>
            <person name="Jongepier E."/>
            <person name="Feldmeyer B."/>
            <person name="Menzel F."/>
            <person name="Bornberg-Bauer E."/>
            <person name="Foitzik S."/>
        </authorList>
    </citation>
    <scope>NUCLEOTIDE SEQUENCE [LARGE SCALE GENOMIC DNA]</scope>
    <source>
        <tissue evidence="8">Whole body</tissue>
    </source>
</reference>
<dbReference type="Proteomes" id="UP000310200">
    <property type="component" value="Unassembled WGS sequence"/>
</dbReference>
<gene>
    <name evidence="8" type="ORF">DBV15_06986</name>
</gene>
<dbReference type="InterPro" id="IPR003439">
    <property type="entry name" value="ABC_transporter-like_ATP-bd"/>
</dbReference>
<evidence type="ECO:0000256" key="6">
    <source>
        <dbReference type="ARBA" id="ARBA00023136"/>
    </source>
</evidence>
<dbReference type="PANTHER" id="PTHR48041:SF116">
    <property type="entry name" value="PROTEIN BROWN"/>
    <property type="match status" value="1"/>
</dbReference>
<dbReference type="AlphaFoldDB" id="A0A4V3SB88"/>
<dbReference type="GO" id="GO:0005886">
    <property type="term" value="C:plasma membrane"/>
    <property type="evidence" value="ECO:0007669"/>
    <property type="project" value="TreeGrafter"/>
</dbReference>
<dbReference type="SUPFAM" id="SSF52540">
    <property type="entry name" value="P-loop containing nucleoside triphosphate hydrolases"/>
    <property type="match status" value="1"/>
</dbReference>
<dbReference type="EMBL" id="QBLH01001405">
    <property type="protein sequence ID" value="TGZ51974.1"/>
    <property type="molecule type" value="Genomic_DNA"/>
</dbReference>
<evidence type="ECO:0000259" key="7">
    <source>
        <dbReference type="Pfam" id="PF00005"/>
    </source>
</evidence>
<feature type="domain" description="ABC transporter" evidence="7">
    <location>
        <begin position="133"/>
        <end position="260"/>
    </location>
</feature>
<evidence type="ECO:0000256" key="5">
    <source>
        <dbReference type="ARBA" id="ARBA00022989"/>
    </source>
</evidence>
<accession>A0A4V3SB88</accession>
<dbReference type="InterPro" id="IPR027417">
    <property type="entry name" value="P-loop_NTPase"/>
</dbReference>
<dbReference type="GO" id="GO:0042626">
    <property type="term" value="F:ATPase-coupled transmembrane transporter activity"/>
    <property type="evidence" value="ECO:0007669"/>
    <property type="project" value="TreeGrafter"/>
</dbReference>
<dbReference type="InterPro" id="IPR050352">
    <property type="entry name" value="ABCG_transporters"/>
</dbReference>
<keyword evidence="5" id="KW-1133">Transmembrane helix</keyword>
<keyword evidence="4" id="KW-0812">Transmembrane</keyword>
<dbReference type="Pfam" id="PF00005">
    <property type="entry name" value="ABC_tran"/>
    <property type="match status" value="1"/>
</dbReference>
<comment type="caution">
    <text evidence="8">The sequence shown here is derived from an EMBL/GenBank/DDBJ whole genome shotgun (WGS) entry which is preliminary data.</text>
</comment>
<dbReference type="PANTHER" id="PTHR48041">
    <property type="entry name" value="ABC TRANSPORTER G FAMILY MEMBER 28"/>
    <property type="match status" value="1"/>
</dbReference>
<dbReference type="GO" id="GO:0016887">
    <property type="term" value="F:ATP hydrolysis activity"/>
    <property type="evidence" value="ECO:0007669"/>
    <property type="project" value="InterPro"/>
</dbReference>